<feature type="compositionally biased region" description="Basic and acidic residues" evidence="3">
    <location>
        <begin position="105"/>
        <end position="131"/>
    </location>
</feature>
<evidence type="ECO:0000256" key="3">
    <source>
        <dbReference type="SAM" id="MobiDB-lite"/>
    </source>
</evidence>
<feature type="domain" description="FAM192A/Fyv6 N-terminal" evidence="4">
    <location>
        <begin position="19"/>
        <end position="127"/>
    </location>
</feature>
<gene>
    <name evidence="5" type="ORF">CVT26_014245</name>
</gene>
<evidence type="ECO:0000313" key="5">
    <source>
        <dbReference type="EMBL" id="PPQ70979.1"/>
    </source>
</evidence>
<dbReference type="Proteomes" id="UP000284706">
    <property type="component" value="Unassembled WGS sequence"/>
</dbReference>
<dbReference type="Pfam" id="PF10187">
    <property type="entry name" value="FAM192A_Fyv6_N"/>
    <property type="match status" value="1"/>
</dbReference>
<dbReference type="InterPro" id="IPR019331">
    <property type="entry name" value="FAM192A/Fyv6_N"/>
</dbReference>
<dbReference type="PANTHER" id="PTHR13495">
    <property type="entry name" value="NEFA-INTERACTING NUCLEAR PROTEIN NIP30"/>
    <property type="match status" value="1"/>
</dbReference>
<organism evidence="5 6">
    <name type="scientific">Gymnopilus dilepis</name>
    <dbReference type="NCBI Taxonomy" id="231916"/>
    <lineage>
        <taxon>Eukaryota</taxon>
        <taxon>Fungi</taxon>
        <taxon>Dikarya</taxon>
        <taxon>Basidiomycota</taxon>
        <taxon>Agaricomycotina</taxon>
        <taxon>Agaricomycetes</taxon>
        <taxon>Agaricomycetidae</taxon>
        <taxon>Agaricales</taxon>
        <taxon>Agaricineae</taxon>
        <taxon>Hymenogastraceae</taxon>
        <taxon>Gymnopilus</taxon>
    </lineage>
</organism>
<dbReference type="OrthoDB" id="75720at2759"/>
<dbReference type="InterPro" id="IPR039845">
    <property type="entry name" value="FAM192A"/>
</dbReference>
<name>A0A409VXK1_9AGAR</name>
<dbReference type="PANTHER" id="PTHR13495:SF0">
    <property type="entry name" value="PSME3-INTERACTING PROTEIN"/>
    <property type="match status" value="1"/>
</dbReference>
<accession>A0A409VXK1</accession>
<reference evidence="5 6" key="1">
    <citation type="journal article" date="2018" name="Evol. Lett.">
        <title>Horizontal gene cluster transfer increased hallucinogenic mushroom diversity.</title>
        <authorList>
            <person name="Reynolds H.T."/>
            <person name="Vijayakumar V."/>
            <person name="Gluck-Thaler E."/>
            <person name="Korotkin H.B."/>
            <person name="Matheny P.B."/>
            <person name="Slot J.C."/>
        </authorList>
    </citation>
    <scope>NUCLEOTIDE SEQUENCE [LARGE SCALE GENOMIC DNA]</scope>
    <source>
        <strain evidence="5 6">SRW20</strain>
    </source>
</reference>
<comment type="subcellular location">
    <subcellularLocation>
        <location evidence="1">Nucleus</location>
    </subcellularLocation>
</comment>
<evidence type="ECO:0000259" key="4">
    <source>
        <dbReference type="Pfam" id="PF10187"/>
    </source>
</evidence>
<dbReference type="STRING" id="231916.A0A409VXK1"/>
<dbReference type="EMBL" id="NHYE01005520">
    <property type="protein sequence ID" value="PPQ70979.1"/>
    <property type="molecule type" value="Genomic_DNA"/>
</dbReference>
<dbReference type="AlphaFoldDB" id="A0A409VXK1"/>
<proteinExistence type="predicted"/>
<keyword evidence="2" id="KW-0539">Nucleus</keyword>
<evidence type="ECO:0000313" key="6">
    <source>
        <dbReference type="Proteomes" id="UP000284706"/>
    </source>
</evidence>
<feature type="compositionally biased region" description="Basic residues" evidence="3">
    <location>
        <begin position="168"/>
        <end position="179"/>
    </location>
</feature>
<comment type="caution">
    <text evidence="5">The sequence shown here is derived from an EMBL/GenBank/DDBJ whole genome shotgun (WGS) entry which is preliminary data.</text>
</comment>
<keyword evidence="6" id="KW-1185">Reference proteome</keyword>
<dbReference type="GO" id="GO:0005634">
    <property type="term" value="C:nucleus"/>
    <property type="evidence" value="ECO:0007669"/>
    <property type="project" value="UniProtKB-SubCell"/>
</dbReference>
<evidence type="ECO:0000256" key="2">
    <source>
        <dbReference type="ARBA" id="ARBA00023242"/>
    </source>
</evidence>
<feature type="region of interest" description="Disordered" evidence="3">
    <location>
        <begin position="105"/>
        <end position="216"/>
    </location>
</feature>
<evidence type="ECO:0000256" key="1">
    <source>
        <dbReference type="ARBA" id="ARBA00004123"/>
    </source>
</evidence>
<sequence>MAEESLVPNLSGGVVGSRFVTQDEVDTARQRREEQWKAAYARLGQEPPPPQQEEVYDGRSLAEKLAANRIAKQEEWEEKTKLGKASSNQFRALEEDEIMFLDSIRERQEAEERQRREMDGEEVKNFKEAVAARESAANNPKPSLPGNSASTTMTKPKVPAPKKDLKKPLKGVVVKKKPKPAASSSVNSEAVTRKAENAKEDDDTLPDAKRRKVADS</sequence>
<feature type="compositionally biased region" description="Polar residues" evidence="3">
    <location>
        <begin position="136"/>
        <end position="154"/>
    </location>
</feature>
<protein>
    <recommendedName>
        <fullName evidence="4">FAM192A/Fyv6 N-terminal domain-containing protein</fullName>
    </recommendedName>
</protein>
<dbReference type="InParanoid" id="A0A409VXK1"/>